<dbReference type="GO" id="GO:0006355">
    <property type="term" value="P:regulation of DNA-templated transcription"/>
    <property type="evidence" value="ECO:0007669"/>
    <property type="project" value="InterPro"/>
</dbReference>
<dbReference type="EMBL" id="MKJU01000006">
    <property type="protein sequence ID" value="OHU92631.1"/>
    <property type="molecule type" value="Genomic_DNA"/>
</dbReference>
<dbReference type="GO" id="GO:0000160">
    <property type="term" value="P:phosphorelay signal transduction system"/>
    <property type="evidence" value="ECO:0007669"/>
    <property type="project" value="InterPro"/>
</dbReference>
<dbReference type="SMART" id="SM00862">
    <property type="entry name" value="Trans_reg_C"/>
    <property type="match status" value="1"/>
</dbReference>
<keyword evidence="6" id="KW-1185">Reference proteome</keyword>
<dbReference type="Proteomes" id="UP000179786">
    <property type="component" value="Unassembled WGS sequence"/>
</dbReference>
<accession>A0A1S1MZ26</accession>
<name>A0A1S1MZ26_9GAMM</name>
<dbReference type="Pfam" id="PF00486">
    <property type="entry name" value="Trans_reg_C"/>
    <property type="match status" value="1"/>
</dbReference>
<evidence type="ECO:0000256" key="1">
    <source>
        <dbReference type="ARBA" id="ARBA00023125"/>
    </source>
</evidence>
<dbReference type="STRING" id="1859457.BET10_03995"/>
<keyword evidence="3" id="KW-0812">Transmembrane</keyword>
<sequence length="688" mass="78105">MKKIIVLREEHKICIDGRFIDIEPKVFAVLEYLYVNKDRFVSINELHDQVWDGVMVSDAAVRRCISKLRSAFDDDPKQPKYIQLISKRGYKLICDVHFCTAKKCPTKEQLPTECHYWSEPKKSRNWHKLIQVCTVFTLVMIFIAFIPISNQLTLFEPQQNTSRIGTAHIAFAYALDNQYAYATKLSGEPTFSIMLRDQHRGTDEAVLKGVTWPDAMGFSGSGSTLYVSDVKKGNSGIVSINIQTGETTTIVDKFTFIADIFLPEDDSLLYFVASDDEAHSFNLYQYNVSTAQHRSVIKNPETFIHFFAGAIAPDNQHIALLSYNTLQNTTALEIYSTKEFSKVSHTLIESTVFDLDWLDNEQVILASDKGIQNLSIQGDSRSIIAPQVVHMLSVDKRNQRIHTSNTAQKTSFFYQIPLPLNSKNTKSYYHFSEDINLLVSEIDDNKYIGLARHDDSSEIVSFNNARPNNTNSIYKTVQPITHISHAADAQALAFIEQGKVKIVNYASLHVFSVPLGNVQPQSISLLADGESIYFTARSNSAWHVYYWDGVKVQHQLEGFRYVFESKGQLLLVADDGSLYLRSATGALRTLNKQAQLEANSQITFVDNMVIWTEHDLASVTFHQLDLNNDTFHRSLSIPYDKYATKFYINNENNKLIVKGGSAIQHEEWQSQIKITKKFVLSYVVEALL</sequence>
<feature type="DNA-binding region" description="OmpR/PhoB-type" evidence="2">
    <location>
        <begin position="1"/>
        <end position="94"/>
    </location>
</feature>
<gene>
    <name evidence="5" type="ORF">BET10_03995</name>
</gene>
<dbReference type="CDD" id="cd00383">
    <property type="entry name" value="trans_reg_C"/>
    <property type="match status" value="1"/>
</dbReference>
<dbReference type="GO" id="GO:0003677">
    <property type="term" value="F:DNA binding"/>
    <property type="evidence" value="ECO:0007669"/>
    <property type="project" value="UniProtKB-UniRule"/>
</dbReference>
<dbReference type="AlphaFoldDB" id="A0A1S1MZ26"/>
<dbReference type="InterPro" id="IPR001867">
    <property type="entry name" value="OmpR/PhoB-type_DNA-bd"/>
</dbReference>
<dbReference type="Gene3D" id="2.120.10.30">
    <property type="entry name" value="TolB, C-terminal domain"/>
    <property type="match status" value="1"/>
</dbReference>
<keyword evidence="3" id="KW-1133">Transmembrane helix</keyword>
<dbReference type="InterPro" id="IPR036388">
    <property type="entry name" value="WH-like_DNA-bd_sf"/>
</dbReference>
<reference evidence="5 6" key="1">
    <citation type="submission" date="2016-09" db="EMBL/GenBank/DDBJ databases">
        <title>Pseudoalteromonas amylolytica sp. nov., isolated from the surface seawater.</title>
        <authorList>
            <person name="Wu Y.-H."/>
            <person name="Cheng H."/>
            <person name="Jin X.-B."/>
            <person name="Wang C.-S."/>
            <person name="Xu X.-W."/>
        </authorList>
    </citation>
    <scope>NUCLEOTIDE SEQUENCE [LARGE SCALE GENOMIC DNA]</scope>
    <source>
        <strain evidence="5 6">JW1</strain>
    </source>
</reference>
<keyword evidence="1 2" id="KW-0238">DNA-binding</keyword>
<comment type="caution">
    <text evidence="5">The sequence shown here is derived from an EMBL/GenBank/DDBJ whole genome shotgun (WGS) entry which is preliminary data.</text>
</comment>
<evidence type="ECO:0000256" key="2">
    <source>
        <dbReference type="PROSITE-ProRule" id="PRU01091"/>
    </source>
</evidence>
<protein>
    <recommendedName>
        <fullName evidence="4">OmpR/PhoB-type domain-containing protein</fullName>
    </recommendedName>
</protein>
<feature type="transmembrane region" description="Helical" evidence="3">
    <location>
        <begin position="129"/>
        <end position="148"/>
    </location>
</feature>
<dbReference type="PROSITE" id="PS51755">
    <property type="entry name" value="OMPR_PHOB"/>
    <property type="match status" value="1"/>
</dbReference>
<dbReference type="Gene3D" id="1.10.10.10">
    <property type="entry name" value="Winged helix-like DNA-binding domain superfamily/Winged helix DNA-binding domain"/>
    <property type="match status" value="1"/>
</dbReference>
<organism evidence="5 6">
    <name type="scientific">Pseudoalteromonas amylolytica</name>
    <dbReference type="NCBI Taxonomy" id="1859457"/>
    <lineage>
        <taxon>Bacteria</taxon>
        <taxon>Pseudomonadati</taxon>
        <taxon>Pseudomonadota</taxon>
        <taxon>Gammaproteobacteria</taxon>
        <taxon>Alteromonadales</taxon>
        <taxon>Pseudoalteromonadaceae</taxon>
        <taxon>Pseudoalteromonas</taxon>
    </lineage>
</organism>
<evidence type="ECO:0000256" key="3">
    <source>
        <dbReference type="SAM" id="Phobius"/>
    </source>
</evidence>
<dbReference type="InterPro" id="IPR011042">
    <property type="entry name" value="6-blade_b-propeller_TolB-like"/>
</dbReference>
<dbReference type="InterPro" id="IPR016032">
    <property type="entry name" value="Sig_transdc_resp-reg_C-effctor"/>
</dbReference>
<feature type="domain" description="OmpR/PhoB-type" evidence="4">
    <location>
        <begin position="1"/>
        <end position="94"/>
    </location>
</feature>
<dbReference type="SUPFAM" id="SSF46894">
    <property type="entry name" value="C-terminal effector domain of the bipartite response regulators"/>
    <property type="match status" value="1"/>
</dbReference>
<evidence type="ECO:0000313" key="6">
    <source>
        <dbReference type="Proteomes" id="UP000179786"/>
    </source>
</evidence>
<evidence type="ECO:0000313" key="5">
    <source>
        <dbReference type="EMBL" id="OHU92631.1"/>
    </source>
</evidence>
<dbReference type="SUPFAM" id="SSF82171">
    <property type="entry name" value="DPP6 N-terminal domain-like"/>
    <property type="match status" value="1"/>
</dbReference>
<keyword evidence="3" id="KW-0472">Membrane</keyword>
<proteinExistence type="predicted"/>
<evidence type="ECO:0000259" key="4">
    <source>
        <dbReference type="PROSITE" id="PS51755"/>
    </source>
</evidence>